<comment type="similarity">
    <text evidence="2">Belongs to the CWC22 family.</text>
</comment>
<evidence type="ECO:0000256" key="3">
    <source>
        <dbReference type="ARBA" id="ARBA00022664"/>
    </source>
</evidence>
<keyword evidence="3" id="KW-0507">mRNA processing</keyword>
<evidence type="ECO:0000256" key="2">
    <source>
        <dbReference type="ARBA" id="ARBA00006856"/>
    </source>
</evidence>
<comment type="subcellular location">
    <subcellularLocation>
        <location evidence="1">Nucleus</location>
    </subcellularLocation>
</comment>
<evidence type="ECO:0000256" key="9">
    <source>
        <dbReference type="SAM" id="MobiDB-lite"/>
    </source>
</evidence>
<evidence type="ECO:0000313" key="12">
    <source>
        <dbReference type="Proteomes" id="UP000469558"/>
    </source>
</evidence>
<comment type="caution">
    <text evidence="11">The sequence shown here is derived from an EMBL/GenBank/DDBJ whole genome shotgun (WGS) entry which is preliminary data.</text>
</comment>
<organism evidence="11 12">
    <name type="scientific">Lachnellula suecica</name>
    <dbReference type="NCBI Taxonomy" id="602035"/>
    <lineage>
        <taxon>Eukaryota</taxon>
        <taxon>Fungi</taxon>
        <taxon>Dikarya</taxon>
        <taxon>Ascomycota</taxon>
        <taxon>Pezizomycotina</taxon>
        <taxon>Leotiomycetes</taxon>
        <taxon>Helotiales</taxon>
        <taxon>Lachnaceae</taxon>
        <taxon>Lachnellula</taxon>
    </lineage>
</organism>
<keyword evidence="4" id="KW-0747">Spliceosome</keyword>
<dbReference type="OrthoDB" id="3938623at2759"/>
<keyword evidence="5" id="KW-0508">mRNA splicing</keyword>
<protein>
    <recommendedName>
        <fullName evidence="7">Pre-mRNA-splicing factor CWC22</fullName>
    </recommendedName>
    <alternativeName>
        <fullName evidence="8">Pre-mRNA-splicing factor cwc22</fullName>
    </alternativeName>
</protein>
<evidence type="ECO:0000256" key="8">
    <source>
        <dbReference type="ARBA" id="ARBA00069506"/>
    </source>
</evidence>
<dbReference type="InterPro" id="IPR003891">
    <property type="entry name" value="Initiation_fac_eIF4g_MI"/>
</dbReference>
<feature type="region of interest" description="Disordered" evidence="9">
    <location>
        <begin position="1"/>
        <end position="53"/>
    </location>
</feature>
<dbReference type="GO" id="GO:0003723">
    <property type="term" value="F:RNA binding"/>
    <property type="evidence" value="ECO:0007669"/>
    <property type="project" value="InterPro"/>
</dbReference>
<dbReference type="Proteomes" id="UP000469558">
    <property type="component" value="Unassembled WGS sequence"/>
</dbReference>
<dbReference type="PANTHER" id="PTHR18034:SF3">
    <property type="entry name" value="PRE-MRNA-SPLICING FACTOR CWC22 HOMOLOG"/>
    <property type="match status" value="1"/>
</dbReference>
<evidence type="ECO:0000259" key="10">
    <source>
        <dbReference type="PROSITE" id="PS51366"/>
    </source>
</evidence>
<dbReference type="PROSITE" id="PS51366">
    <property type="entry name" value="MI"/>
    <property type="match status" value="1"/>
</dbReference>
<feature type="region of interest" description="Disordered" evidence="9">
    <location>
        <begin position="348"/>
        <end position="381"/>
    </location>
</feature>
<feature type="compositionally biased region" description="Low complexity" evidence="9">
    <location>
        <begin position="605"/>
        <end position="622"/>
    </location>
</feature>
<dbReference type="SMART" id="SM00544">
    <property type="entry name" value="MA3"/>
    <property type="match status" value="1"/>
</dbReference>
<dbReference type="SMART" id="SM00543">
    <property type="entry name" value="MIF4G"/>
    <property type="match status" value="1"/>
</dbReference>
<dbReference type="PANTHER" id="PTHR18034">
    <property type="entry name" value="CELL CYCLE CONTROL PROTEIN CWF22-RELATED"/>
    <property type="match status" value="1"/>
</dbReference>
<evidence type="ECO:0000256" key="4">
    <source>
        <dbReference type="ARBA" id="ARBA00022728"/>
    </source>
</evidence>
<evidence type="ECO:0000256" key="5">
    <source>
        <dbReference type="ARBA" id="ARBA00023187"/>
    </source>
</evidence>
<accession>A0A8T9C690</accession>
<dbReference type="GO" id="GO:0000398">
    <property type="term" value="P:mRNA splicing, via spliceosome"/>
    <property type="evidence" value="ECO:0007669"/>
    <property type="project" value="TreeGrafter"/>
</dbReference>
<keyword evidence="12" id="KW-1185">Reference proteome</keyword>
<gene>
    <name evidence="11" type="primary">cwc22</name>
    <name evidence="11" type="ORF">LSUE1_G006400</name>
</gene>
<dbReference type="InterPro" id="IPR050781">
    <property type="entry name" value="CWC22_splicing_factor"/>
</dbReference>
<proteinExistence type="inferred from homology"/>
<dbReference type="FunFam" id="1.25.40.180:FF:000004">
    <property type="entry name" value="pre-mRNA-splicing factor CWC22 homolog"/>
    <property type="match status" value="1"/>
</dbReference>
<keyword evidence="6" id="KW-0539">Nucleus</keyword>
<dbReference type="GO" id="GO:0071013">
    <property type="term" value="C:catalytic step 2 spliceosome"/>
    <property type="evidence" value="ECO:0007669"/>
    <property type="project" value="TreeGrafter"/>
</dbReference>
<dbReference type="EMBL" id="QGMK01001222">
    <property type="protein sequence ID" value="TVY71458.1"/>
    <property type="molecule type" value="Genomic_DNA"/>
</dbReference>
<evidence type="ECO:0000256" key="6">
    <source>
        <dbReference type="ARBA" id="ARBA00023242"/>
    </source>
</evidence>
<evidence type="ECO:0000256" key="7">
    <source>
        <dbReference type="ARBA" id="ARBA00040804"/>
    </source>
</evidence>
<feature type="domain" description="MI" evidence="10">
    <location>
        <begin position="391"/>
        <end position="507"/>
    </location>
</feature>
<evidence type="ECO:0000313" key="11">
    <source>
        <dbReference type="EMBL" id="TVY71458.1"/>
    </source>
</evidence>
<dbReference type="Pfam" id="PF02854">
    <property type="entry name" value="MIF4G"/>
    <property type="match status" value="1"/>
</dbReference>
<dbReference type="SUPFAM" id="SSF48371">
    <property type="entry name" value="ARM repeat"/>
    <property type="match status" value="1"/>
</dbReference>
<name>A0A8T9C690_9HELO</name>
<reference evidence="11 12" key="1">
    <citation type="submission" date="2018-05" db="EMBL/GenBank/DDBJ databases">
        <title>Genome sequencing and assembly of the regulated plant pathogen Lachnellula willkommii and related sister species for the development of diagnostic species identification markers.</title>
        <authorList>
            <person name="Giroux E."/>
            <person name="Bilodeau G."/>
        </authorList>
    </citation>
    <scope>NUCLEOTIDE SEQUENCE [LARGE SCALE GENOMIC DNA]</scope>
    <source>
        <strain evidence="11 12">CBS 268.59</strain>
    </source>
</reference>
<dbReference type="InterPro" id="IPR016024">
    <property type="entry name" value="ARM-type_fold"/>
</dbReference>
<dbReference type="Pfam" id="PF02847">
    <property type="entry name" value="MA3"/>
    <property type="match status" value="1"/>
</dbReference>
<feature type="region of interest" description="Disordered" evidence="9">
    <location>
        <begin position="587"/>
        <end position="821"/>
    </location>
</feature>
<sequence length="821" mass="93534">MEVEQPAVHPDRHIDEKPTRRDRSPRNDRNGYASSSRQFAQRGRDTVVAKPKTDEEKQAIAKAEYEKLLTMRSGGTYIPPARLRALQSQITDKTSKEYQRMAWEALKKSINGLINKVNVSNIKHIVPELFGENLVRGRGLFCRSIMKAQAASLPFTPIYAAMAAIVNTKLPQVGELLLKRLINQFKKGFKRNDKAVCLSATTFIAHLCNQQVANEVVAAQILLLLLHKPTDDSVEIAVGLTREVGQHLEEMNKPIALAVFDQFRNILHEADIDKRVQYMIEVLFQVRKDQYKDNPAIKEELDLVEEEDQITHTTSLDDEIDVQDGLNIFKFDAEWEEHEEAYRRLKAEILGEGSDDEEGDEDESDDSDEDEEKQGEKALEIKDQSNTDLVNLRRTIYLTIMSSIDPEECCHKLMKVQLPAGQEPELPSMIIECCSQEKTYSKFYGLIGERFAKINRLWTELFEQSFAKYYDTIHRYETNRLRNIARFFGHLISSDAIGWHVLSVVHLNEEETTSSSRIFIKILFQDLSEAMGMPKLQTRLKDDILRPYFEGLFPHDNPRNTRFSINYFTSIGMGAVTEEMREFLQNQPKPALPAPPAAVDDDSDSGSSVSSHSSYTGSSCSRSRSRSRTPSRARVDRGRATSGSPPRAKGKERARGRSLTRSITRSPTPPRRSTRRGSPSVTPPRRSRRDSSYSRSPPPRRDTRRATRSVTPALKRNRAVSDSRSPPRKRPTRRNTSSVSAAPRKRQSVSTSRSPPPRKAARRNSYSATPPRRGRRDDSYSRSPPRRGARRDSRSISPPVKRRREYSDSVSPPPKRGRRYN</sequence>
<feature type="compositionally biased region" description="Basic and acidic residues" evidence="9">
    <location>
        <begin position="9"/>
        <end position="29"/>
    </location>
</feature>
<feature type="compositionally biased region" description="Basic and acidic residues" evidence="9">
    <location>
        <begin position="42"/>
        <end position="53"/>
    </location>
</feature>
<evidence type="ECO:0000256" key="1">
    <source>
        <dbReference type="ARBA" id="ARBA00004123"/>
    </source>
</evidence>
<dbReference type="InterPro" id="IPR003890">
    <property type="entry name" value="MIF4G-like_typ-3"/>
</dbReference>
<dbReference type="Gene3D" id="1.25.40.180">
    <property type="match status" value="1"/>
</dbReference>
<dbReference type="AlphaFoldDB" id="A0A8T9C690"/>
<feature type="compositionally biased region" description="Acidic residues" evidence="9">
    <location>
        <begin position="353"/>
        <end position="373"/>
    </location>
</feature>